<dbReference type="GO" id="GO:0009086">
    <property type="term" value="P:methionine biosynthetic process"/>
    <property type="evidence" value="ECO:0007669"/>
    <property type="project" value="InterPro"/>
</dbReference>
<name>A0A2R7Y276_9CREN</name>
<dbReference type="Proteomes" id="UP000244093">
    <property type="component" value="Unassembled WGS sequence"/>
</dbReference>
<proteinExistence type="predicted"/>
<dbReference type="Gene3D" id="3.20.20.210">
    <property type="match status" value="1"/>
</dbReference>
<organism evidence="2 3">
    <name type="scientific">Zestosphaera tikiterensis</name>
    <dbReference type="NCBI Taxonomy" id="1973259"/>
    <lineage>
        <taxon>Archaea</taxon>
        <taxon>Thermoproteota</taxon>
        <taxon>Thermoprotei</taxon>
        <taxon>Desulfurococcales</taxon>
        <taxon>Desulfurococcaceae</taxon>
        <taxon>Zestosphaera</taxon>
    </lineage>
</organism>
<gene>
    <name evidence="2" type="ORF">B7O98_09080</name>
</gene>
<evidence type="ECO:0000313" key="3">
    <source>
        <dbReference type="Proteomes" id="UP000244093"/>
    </source>
</evidence>
<dbReference type="SUPFAM" id="SSF51726">
    <property type="entry name" value="UROD/MetE-like"/>
    <property type="match status" value="1"/>
</dbReference>
<accession>A0A2R7Y276</accession>
<evidence type="ECO:0000313" key="2">
    <source>
        <dbReference type="EMBL" id="PUA31641.1"/>
    </source>
</evidence>
<dbReference type="GO" id="GO:0003871">
    <property type="term" value="F:5-methyltetrahydropteroyltriglutamate-homocysteine S-methyltransferase activity"/>
    <property type="evidence" value="ECO:0007669"/>
    <property type="project" value="InterPro"/>
</dbReference>
<feature type="domain" description="Cobalamin-independent methionine synthase MetE C-terminal/archaeal" evidence="1">
    <location>
        <begin position="147"/>
        <end position="292"/>
    </location>
</feature>
<dbReference type="AlphaFoldDB" id="A0A2R7Y276"/>
<dbReference type="InterPro" id="IPR002629">
    <property type="entry name" value="Met_Synth_C/arc"/>
</dbReference>
<dbReference type="GO" id="GO:0008270">
    <property type="term" value="F:zinc ion binding"/>
    <property type="evidence" value="ECO:0007669"/>
    <property type="project" value="InterPro"/>
</dbReference>
<evidence type="ECO:0000259" key="1">
    <source>
        <dbReference type="Pfam" id="PF01717"/>
    </source>
</evidence>
<dbReference type="EMBL" id="NBVN01000008">
    <property type="protein sequence ID" value="PUA31641.1"/>
    <property type="molecule type" value="Genomic_DNA"/>
</dbReference>
<comment type="caution">
    <text evidence="2">The sequence shown here is derived from an EMBL/GenBank/DDBJ whole genome shotgun (WGS) entry which is preliminary data.</text>
</comment>
<dbReference type="Pfam" id="PF01717">
    <property type="entry name" value="Meth_synt_2"/>
    <property type="match status" value="1"/>
</dbReference>
<dbReference type="InterPro" id="IPR038071">
    <property type="entry name" value="UROD/MetE-like_sf"/>
</dbReference>
<protein>
    <recommendedName>
        <fullName evidence="1">Cobalamin-independent methionine synthase MetE C-terminal/archaeal domain-containing protein</fullName>
    </recommendedName>
</protein>
<reference evidence="2" key="2">
    <citation type="journal article" date="2018" name="Syst. Appl. Microbiol.">
        <title>A new symbiotic nanoarchaeote (Candidatus Nanoclepta minutus) and its host (Zestosphaera tikiterensis gen. nov., sp. nov.) from a New Zealand hot spring.</title>
        <authorList>
            <person name="St John E."/>
            <person name="Liu Y."/>
            <person name="Podar M."/>
            <person name="Stott M.B."/>
            <person name="Meneghin J."/>
            <person name="Chen Z."/>
            <person name="Lagutin K."/>
            <person name="Mitchell K."/>
            <person name="Reysenbach A.L."/>
        </authorList>
    </citation>
    <scope>NUCLEOTIDE SEQUENCE [LARGE SCALE GENOMIC DNA]</scope>
    <source>
        <strain evidence="2">NZ3</strain>
    </source>
</reference>
<sequence>MRSSHVGSFPLGYSLENVGRVLKDLAAVGIDVPPYPQMRGFIDIYVNPLLNEGLAYLIGNFIYADPTQLMKQRVKHTSIPEAEYAIQFVKEAGLGFKGLRAPVTGAFTLSSRVYVVKGSVDLTSTALARKELLQGFFVGYVGGLVKYMSSLGYDVVFMDEPSLTLVIGARKNLFNYSDDEVIEALNNVAKESNNAEVGIHVCGRIHKRLFEVLTRVPKVRYLSFEFHDNPGNLEVIDKHLLESYDKVISPGVVSSKKPVVEELSEVLNILKKVVEKAGGRVDLIAGDCGFAGLRGSLGDVEREYRLSLAKLEKVVKAVKTLSQT</sequence>
<reference evidence="2" key="1">
    <citation type="submission" date="2017-04" db="EMBL/GenBank/DDBJ databases">
        <authorList>
            <person name="Afonso C.L."/>
            <person name="Miller P.J."/>
            <person name="Scott M.A."/>
            <person name="Spackman E."/>
            <person name="Goraichik I."/>
            <person name="Dimitrov K.M."/>
            <person name="Suarez D.L."/>
            <person name="Swayne D.E."/>
        </authorList>
    </citation>
    <scope>NUCLEOTIDE SEQUENCE</scope>
    <source>
        <strain evidence="2">NZ3</strain>
    </source>
</reference>